<dbReference type="EMBL" id="BLXT01001309">
    <property type="protein sequence ID" value="GFN84385.1"/>
    <property type="molecule type" value="Genomic_DNA"/>
</dbReference>
<organism evidence="1 2">
    <name type="scientific">Plakobranchus ocellatus</name>
    <dbReference type="NCBI Taxonomy" id="259542"/>
    <lineage>
        <taxon>Eukaryota</taxon>
        <taxon>Metazoa</taxon>
        <taxon>Spiralia</taxon>
        <taxon>Lophotrochozoa</taxon>
        <taxon>Mollusca</taxon>
        <taxon>Gastropoda</taxon>
        <taxon>Heterobranchia</taxon>
        <taxon>Euthyneura</taxon>
        <taxon>Panpulmonata</taxon>
        <taxon>Sacoglossa</taxon>
        <taxon>Placobranchoidea</taxon>
        <taxon>Plakobranchidae</taxon>
        <taxon>Plakobranchus</taxon>
    </lineage>
</organism>
<comment type="caution">
    <text evidence="1">The sequence shown here is derived from an EMBL/GenBank/DDBJ whole genome shotgun (WGS) entry which is preliminary data.</text>
</comment>
<keyword evidence="2" id="KW-1185">Reference proteome</keyword>
<dbReference type="AlphaFoldDB" id="A0AAV3YPP9"/>
<dbReference type="Proteomes" id="UP000735302">
    <property type="component" value="Unassembled WGS sequence"/>
</dbReference>
<evidence type="ECO:0000313" key="2">
    <source>
        <dbReference type="Proteomes" id="UP000735302"/>
    </source>
</evidence>
<sequence length="120" mass="13156">MSLMRASHSLALALRQKKKIEQLAIQSGVGKTCLTSKAKKISNKNTADAEWFGENTVEVLSLYLACVDLFVEAQQTIFGKILESPSLLTGNTHTKPLNNSEPQITNKLCSQIGRDLVLLI</sequence>
<evidence type="ECO:0000313" key="1">
    <source>
        <dbReference type="EMBL" id="GFN84385.1"/>
    </source>
</evidence>
<protein>
    <submittedName>
        <fullName evidence="1">Uncharacterized protein</fullName>
    </submittedName>
</protein>
<accession>A0AAV3YPP9</accession>
<reference evidence="1 2" key="1">
    <citation type="journal article" date="2021" name="Elife">
        <title>Chloroplast acquisition without the gene transfer in kleptoplastic sea slugs, Plakobranchus ocellatus.</title>
        <authorList>
            <person name="Maeda T."/>
            <person name="Takahashi S."/>
            <person name="Yoshida T."/>
            <person name="Shimamura S."/>
            <person name="Takaki Y."/>
            <person name="Nagai Y."/>
            <person name="Toyoda A."/>
            <person name="Suzuki Y."/>
            <person name="Arimoto A."/>
            <person name="Ishii H."/>
            <person name="Satoh N."/>
            <person name="Nishiyama T."/>
            <person name="Hasebe M."/>
            <person name="Maruyama T."/>
            <person name="Minagawa J."/>
            <person name="Obokata J."/>
            <person name="Shigenobu S."/>
        </authorList>
    </citation>
    <scope>NUCLEOTIDE SEQUENCE [LARGE SCALE GENOMIC DNA]</scope>
</reference>
<name>A0AAV3YPP9_9GAST</name>
<proteinExistence type="predicted"/>
<gene>
    <name evidence="1" type="ORF">PoB_001089100</name>
</gene>